<dbReference type="InterPro" id="IPR001577">
    <property type="entry name" value="Peptidase_M8"/>
</dbReference>
<keyword evidence="7 16" id="KW-0378">Hydrolase</keyword>
<evidence type="ECO:0000256" key="1">
    <source>
        <dbReference type="ARBA" id="ARBA00001249"/>
    </source>
</evidence>
<evidence type="ECO:0000256" key="9">
    <source>
        <dbReference type="ARBA" id="ARBA00022889"/>
    </source>
</evidence>
<keyword evidence="13" id="KW-1015">Disulfide bond</keyword>
<evidence type="ECO:0000313" key="20">
    <source>
        <dbReference type="Proteomes" id="UP000051952"/>
    </source>
</evidence>
<dbReference type="Gene3D" id="3.90.132.10">
    <property type="entry name" value="Leishmanolysin , domain 2"/>
    <property type="match status" value="1"/>
</dbReference>
<evidence type="ECO:0000256" key="3">
    <source>
        <dbReference type="ARBA" id="ARBA00005860"/>
    </source>
</evidence>
<sequence>MTNSHSFQWSFVLIVFFLLRTTPAASADCPSGYDPLRLYFNLTLVQAGADPTQCTSVGQVIQPTTSCTAECIAHTCTASDIISATRFNQCATQAFTDTSTFLGQRLCIVRTPGITYDHVSSITAEPIFRDLTLIAVQSTTVFGGNYSRGTVSNINFVASVITAALASSDEQCYLTMYGYALHFAIHVLGFDRTQLSNWRHPSNPNLEYEAYNSTAYPYGPVMPWNSESASIMLPPSTRDLFNSSLVDGDHRVVLITPNVLAAARAHFGCPTLTGVQLEELGAAELHWERRVINYELMSTEFNMASRSPVSSLTLAALVDTGWYVLSTNANYGAEPYAWGKGWGCAFVLNECGAETWKYWFCNASFGLAYDRSYISPCATAILDVKYQEDVYQHFPNLTEGGWDPYADFCPYAGNASVLDYCTRARVDDNAGMAFSNITGTRAMAVYSTILNQTQVLLNRNVFVVEPKCMQFLCLNTSFMMFRAGNAFYGCQGQYPVLSELTFQPVSTVDRSNAPFSTTAIPAYDFYGQIQCPNVSYVCASGSTLAGLDGATFPTLVSIEPMNASIAGNVTLTVGLSINTAVTCKGLLIGGQQTNASTWEMGGSTVKSSLYFQSFTINTVPTLSSGAYGGPNDDGSGLVDVSLLCIVPGAMVCGSQYGGYCSVYTWRQAFEYLPLPDAAATLGFLGTVVGQAVVALCGIVGLFILLVLASIIAGKYSDEEHQGEEGAHGHGGGEHGGHGHDSHGHDAPKLSDALLKDGNNSDIELDSIETAPQSEPMLSVNAPAHNTTYVPPPPAPPQPQRAATLAPPPPPPLRTPSPPEPPVFELSDDDEPPPPPPPPPRPGGAPPPPPPPAPKAKVSTKSSKVPPPPPPPDDDAAPPPPPPPEDDEVAL</sequence>
<comment type="subcellular location">
    <subcellularLocation>
        <location evidence="2">Membrane</location>
    </subcellularLocation>
</comment>
<feature type="compositionally biased region" description="Pro residues" evidence="17">
    <location>
        <begin position="864"/>
        <end position="882"/>
    </location>
</feature>
<evidence type="ECO:0000256" key="16">
    <source>
        <dbReference type="RuleBase" id="RU366077"/>
    </source>
</evidence>
<evidence type="ECO:0000256" key="6">
    <source>
        <dbReference type="ARBA" id="ARBA00022729"/>
    </source>
</evidence>
<feature type="compositionally biased region" description="Pro residues" evidence="17">
    <location>
        <begin position="832"/>
        <end position="853"/>
    </location>
</feature>
<accession>A0A0S4IRY2</accession>
<evidence type="ECO:0000256" key="13">
    <source>
        <dbReference type="ARBA" id="ARBA00023157"/>
    </source>
</evidence>
<evidence type="ECO:0000256" key="2">
    <source>
        <dbReference type="ARBA" id="ARBA00004370"/>
    </source>
</evidence>
<feature type="transmembrane region" description="Helical" evidence="18">
    <location>
        <begin position="691"/>
        <end position="712"/>
    </location>
</feature>
<dbReference type="PANTHER" id="PTHR10942">
    <property type="entry name" value="LEISHMANOLYSIN-LIKE PEPTIDASE"/>
    <property type="match status" value="1"/>
</dbReference>
<dbReference type="EC" id="3.4.24.-" evidence="16"/>
<dbReference type="VEuPathDB" id="TriTrypDB:BSAL_57215"/>
<keyword evidence="5 15" id="KW-0479">Metal-binding</keyword>
<reference evidence="20" key="1">
    <citation type="submission" date="2015-09" db="EMBL/GenBank/DDBJ databases">
        <authorList>
            <consortium name="Pathogen Informatics"/>
        </authorList>
    </citation>
    <scope>NUCLEOTIDE SEQUENCE [LARGE SCALE GENOMIC DNA]</scope>
    <source>
        <strain evidence="20">Lake Konstanz</strain>
    </source>
</reference>
<evidence type="ECO:0000256" key="15">
    <source>
        <dbReference type="PIRSR" id="PIRSR601577-2"/>
    </source>
</evidence>
<keyword evidence="9" id="KW-0130">Cell adhesion</keyword>
<feature type="binding site" evidence="15">
    <location>
        <position position="186"/>
    </location>
    <ligand>
        <name>Zn(2+)</name>
        <dbReference type="ChEBI" id="CHEBI:29105"/>
        <note>catalytic</note>
    </ligand>
</feature>
<protein>
    <recommendedName>
        <fullName evidence="16">Leishmanolysin-like peptidase</fullName>
        <ecNumber evidence="16">3.4.24.-</ecNumber>
    </recommendedName>
</protein>
<keyword evidence="4 16" id="KW-0645">Protease</keyword>
<feature type="compositionally biased region" description="Basic and acidic residues" evidence="17">
    <location>
        <begin position="719"/>
        <end position="748"/>
    </location>
</feature>
<keyword evidence="18" id="KW-1133">Transmembrane helix</keyword>
<dbReference type="GO" id="GO:0006508">
    <property type="term" value="P:proteolysis"/>
    <property type="evidence" value="ECO:0007669"/>
    <property type="project" value="UniProtKB-KW"/>
</dbReference>
<feature type="compositionally biased region" description="Pro residues" evidence="17">
    <location>
        <begin position="789"/>
        <end position="798"/>
    </location>
</feature>
<evidence type="ECO:0000256" key="4">
    <source>
        <dbReference type="ARBA" id="ARBA00022670"/>
    </source>
</evidence>
<evidence type="ECO:0000256" key="12">
    <source>
        <dbReference type="ARBA" id="ARBA00023145"/>
    </source>
</evidence>
<keyword evidence="6 16" id="KW-0732">Signal</keyword>
<comment type="catalytic activity">
    <reaction evidence="1">
        <text>Preference for hydrophobic residues at P1 and P1' and basic residues at P2' and P3'. A model nonapeptide is cleaved at -Ala-Tyr-|-Leu-Lys-Lys-.</text>
        <dbReference type="EC" id="3.4.24.36"/>
    </reaction>
</comment>
<dbReference type="PRINTS" id="PR01217">
    <property type="entry name" value="PRICHEXTENSN"/>
</dbReference>
<feature type="region of interest" description="Disordered" evidence="17">
    <location>
        <begin position="769"/>
        <end position="890"/>
    </location>
</feature>
<keyword evidence="11 18" id="KW-0472">Membrane</keyword>
<evidence type="ECO:0000256" key="18">
    <source>
        <dbReference type="SAM" id="Phobius"/>
    </source>
</evidence>
<evidence type="ECO:0000256" key="5">
    <source>
        <dbReference type="ARBA" id="ARBA00022723"/>
    </source>
</evidence>
<feature type="signal peptide" evidence="16">
    <location>
        <begin position="1"/>
        <end position="27"/>
    </location>
</feature>
<dbReference type="GO" id="GO:0005737">
    <property type="term" value="C:cytoplasm"/>
    <property type="evidence" value="ECO:0007669"/>
    <property type="project" value="TreeGrafter"/>
</dbReference>
<evidence type="ECO:0000313" key="19">
    <source>
        <dbReference type="EMBL" id="CUE89945.1"/>
    </source>
</evidence>
<evidence type="ECO:0000256" key="17">
    <source>
        <dbReference type="SAM" id="MobiDB-lite"/>
    </source>
</evidence>
<organism evidence="19 20">
    <name type="scientific">Bodo saltans</name>
    <name type="common">Flagellated protozoan</name>
    <dbReference type="NCBI Taxonomy" id="75058"/>
    <lineage>
        <taxon>Eukaryota</taxon>
        <taxon>Discoba</taxon>
        <taxon>Euglenozoa</taxon>
        <taxon>Kinetoplastea</taxon>
        <taxon>Metakinetoplastina</taxon>
        <taxon>Eubodonida</taxon>
        <taxon>Bodonidae</taxon>
        <taxon>Bodo</taxon>
    </lineage>
</organism>
<dbReference type="AlphaFoldDB" id="A0A0S4IRY2"/>
<feature type="region of interest" description="Disordered" evidence="17">
    <location>
        <begin position="719"/>
        <end position="757"/>
    </location>
</feature>
<dbReference type="GO" id="GO:0016020">
    <property type="term" value="C:membrane"/>
    <property type="evidence" value="ECO:0007669"/>
    <property type="project" value="UniProtKB-SubCell"/>
</dbReference>
<feature type="chain" id="PRO_5023962040" description="Leishmanolysin-like peptidase" evidence="16">
    <location>
        <begin position="28"/>
        <end position="890"/>
    </location>
</feature>
<dbReference type="Proteomes" id="UP000051952">
    <property type="component" value="Unassembled WGS sequence"/>
</dbReference>
<keyword evidence="18" id="KW-0812">Transmembrane</keyword>
<keyword evidence="20" id="KW-1185">Reference proteome</keyword>
<comment type="similarity">
    <text evidence="3 16">Belongs to the peptidase M8 family.</text>
</comment>
<keyword evidence="14" id="KW-0325">Glycoprotein</keyword>
<evidence type="ECO:0000256" key="10">
    <source>
        <dbReference type="ARBA" id="ARBA00023049"/>
    </source>
</evidence>
<dbReference type="GO" id="GO:0004222">
    <property type="term" value="F:metalloendopeptidase activity"/>
    <property type="evidence" value="ECO:0007669"/>
    <property type="project" value="UniProtKB-UniRule"/>
</dbReference>
<evidence type="ECO:0000256" key="7">
    <source>
        <dbReference type="ARBA" id="ARBA00022801"/>
    </source>
</evidence>
<dbReference type="EMBL" id="CYKH01000209">
    <property type="protein sequence ID" value="CUE89945.1"/>
    <property type="molecule type" value="Genomic_DNA"/>
</dbReference>
<evidence type="ECO:0000256" key="11">
    <source>
        <dbReference type="ARBA" id="ARBA00023136"/>
    </source>
</evidence>
<gene>
    <name evidence="19" type="ORF">BSAL_57215</name>
</gene>
<dbReference type="SUPFAM" id="SSF55486">
    <property type="entry name" value="Metalloproteases ('zincins'), catalytic domain"/>
    <property type="match status" value="1"/>
</dbReference>
<evidence type="ECO:0000256" key="14">
    <source>
        <dbReference type="ARBA" id="ARBA00023180"/>
    </source>
</evidence>
<feature type="binding site" evidence="15">
    <location>
        <position position="286"/>
    </location>
    <ligand>
        <name>Zn(2+)</name>
        <dbReference type="ChEBI" id="CHEBI:29105"/>
        <note>catalytic</note>
    </ligand>
</feature>
<keyword evidence="8 15" id="KW-0862">Zinc</keyword>
<feature type="binding site" evidence="15">
    <location>
        <position position="182"/>
    </location>
    <ligand>
        <name>Zn(2+)</name>
        <dbReference type="ChEBI" id="CHEBI:29105"/>
        <note>catalytic</note>
    </ligand>
</feature>
<dbReference type="OrthoDB" id="251599at2759"/>
<dbReference type="GO" id="GO:0046872">
    <property type="term" value="F:metal ion binding"/>
    <property type="evidence" value="ECO:0007669"/>
    <property type="project" value="UniProtKB-KW"/>
</dbReference>
<proteinExistence type="inferred from homology"/>
<feature type="compositionally biased region" description="Low complexity" evidence="17">
    <location>
        <begin position="854"/>
        <end position="863"/>
    </location>
</feature>
<dbReference type="GO" id="GO:0007155">
    <property type="term" value="P:cell adhesion"/>
    <property type="evidence" value="ECO:0007669"/>
    <property type="project" value="UniProtKB-KW"/>
</dbReference>
<dbReference type="Pfam" id="PF01457">
    <property type="entry name" value="Peptidase_M8"/>
    <property type="match status" value="1"/>
</dbReference>
<comment type="cofactor">
    <cofactor evidence="15 16">
        <name>Zn(2+)</name>
        <dbReference type="ChEBI" id="CHEBI:29105"/>
    </cofactor>
    <text evidence="15 16">Binds 1 zinc ion per subunit.</text>
</comment>
<name>A0A0S4IRY2_BODSA</name>
<feature type="compositionally biased region" description="Pro residues" evidence="17">
    <location>
        <begin position="805"/>
        <end position="821"/>
    </location>
</feature>
<keyword evidence="12" id="KW-0865">Zymogen</keyword>
<evidence type="ECO:0000256" key="8">
    <source>
        <dbReference type="ARBA" id="ARBA00022833"/>
    </source>
</evidence>
<keyword evidence="10 15" id="KW-0482">Metalloprotease</keyword>
<dbReference type="PANTHER" id="PTHR10942:SF0">
    <property type="entry name" value="LEISHMANOLYSIN-LIKE PEPTIDASE"/>
    <property type="match status" value="1"/>
</dbReference>